<dbReference type="Gene3D" id="3.30.450.20">
    <property type="entry name" value="PAS domain"/>
    <property type="match status" value="1"/>
</dbReference>
<dbReference type="InterPro" id="IPR000700">
    <property type="entry name" value="PAS-assoc_C"/>
</dbReference>
<dbReference type="Pfam" id="PF08448">
    <property type="entry name" value="PAS_4"/>
    <property type="match status" value="1"/>
</dbReference>
<reference evidence="2" key="1">
    <citation type="journal article" date="2014" name="Front. Microbiol.">
        <title>High frequency of phylogenetically diverse reductive dehalogenase-homologous genes in deep subseafloor sedimentary metagenomes.</title>
        <authorList>
            <person name="Kawai M."/>
            <person name="Futagami T."/>
            <person name="Toyoda A."/>
            <person name="Takaki Y."/>
            <person name="Nishi S."/>
            <person name="Hori S."/>
            <person name="Arai W."/>
            <person name="Tsubouchi T."/>
            <person name="Morono Y."/>
            <person name="Uchiyama I."/>
            <person name="Ito T."/>
            <person name="Fujiyama A."/>
            <person name="Inagaki F."/>
            <person name="Takami H."/>
        </authorList>
    </citation>
    <scope>NUCLEOTIDE SEQUENCE</scope>
    <source>
        <strain evidence="2">Expedition CK06-06</strain>
    </source>
</reference>
<dbReference type="SUPFAM" id="SSF55785">
    <property type="entry name" value="PYP-like sensor domain (PAS domain)"/>
    <property type="match status" value="1"/>
</dbReference>
<proteinExistence type="predicted"/>
<dbReference type="AlphaFoldDB" id="X1JXB4"/>
<feature type="domain" description="PAC" evidence="1">
    <location>
        <begin position="13"/>
        <end position="67"/>
    </location>
</feature>
<protein>
    <recommendedName>
        <fullName evidence="1">PAC domain-containing protein</fullName>
    </recommendedName>
</protein>
<dbReference type="InterPro" id="IPR035965">
    <property type="entry name" value="PAS-like_dom_sf"/>
</dbReference>
<dbReference type="EMBL" id="BARU01046107">
    <property type="protein sequence ID" value="GAH99381.1"/>
    <property type="molecule type" value="Genomic_DNA"/>
</dbReference>
<evidence type="ECO:0000259" key="1">
    <source>
        <dbReference type="PROSITE" id="PS50113"/>
    </source>
</evidence>
<feature type="non-terminal residue" evidence="2">
    <location>
        <position position="1"/>
    </location>
</feature>
<evidence type="ECO:0000313" key="2">
    <source>
        <dbReference type="EMBL" id="GAH99381.1"/>
    </source>
</evidence>
<sequence length="72" mass="8280">YFENDNIVIKKGKPITDKVKKVIKSEKEIWMSNDISPWYDRNGHIIGTIGISKDITKRKNFEDSLLASVSLL</sequence>
<comment type="caution">
    <text evidence="2">The sequence shown here is derived from an EMBL/GenBank/DDBJ whole genome shotgun (WGS) entry which is preliminary data.</text>
</comment>
<dbReference type="PROSITE" id="PS50113">
    <property type="entry name" value="PAC"/>
    <property type="match status" value="1"/>
</dbReference>
<dbReference type="InterPro" id="IPR000014">
    <property type="entry name" value="PAS"/>
</dbReference>
<organism evidence="2">
    <name type="scientific">marine sediment metagenome</name>
    <dbReference type="NCBI Taxonomy" id="412755"/>
    <lineage>
        <taxon>unclassified sequences</taxon>
        <taxon>metagenomes</taxon>
        <taxon>ecological metagenomes</taxon>
    </lineage>
</organism>
<gene>
    <name evidence="2" type="ORF">S03H2_69685</name>
</gene>
<accession>X1JXB4</accession>
<name>X1JXB4_9ZZZZ</name>
<dbReference type="NCBIfam" id="TIGR00229">
    <property type="entry name" value="sensory_box"/>
    <property type="match status" value="1"/>
</dbReference>
<dbReference type="InterPro" id="IPR013656">
    <property type="entry name" value="PAS_4"/>
</dbReference>